<keyword evidence="1" id="KW-1015">Disulfide bond</keyword>
<dbReference type="SUPFAM" id="SSF57302">
    <property type="entry name" value="Snake toxin-like"/>
    <property type="match status" value="2"/>
</dbReference>
<dbReference type="SMART" id="SM00254">
    <property type="entry name" value="ShKT"/>
    <property type="match status" value="4"/>
</dbReference>
<organism evidence="4 5">
    <name type="scientific">Magallana gigas</name>
    <name type="common">Pacific oyster</name>
    <name type="synonym">Crassostrea gigas</name>
    <dbReference type="NCBI Taxonomy" id="29159"/>
    <lineage>
        <taxon>Eukaryota</taxon>
        <taxon>Metazoa</taxon>
        <taxon>Spiralia</taxon>
        <taxon>Lophotrochozoa</taxon>
        <taxon>Mollusca</taxon>
        <taxon>Bivalvia</taxon>
        <taxon>Autobranchia</taxon>
        <taxon>Pteriomorphia</taxon>
        <taxon>Ostreida</taxon>
        <taxon>Ostreoidea</taxon>
        <taxon>Ostreidae</taxon>
        <taxon>Magallana</taxon>
    </lineage>
</organism>
<dbReference type="AlphaFoldDB" id="A0A8W8JB37"/>
<feature type="chain" id="PRO_5036504720" description="ShKT domain-containing protein" evidence="2">
    <location>
        <begin position="21"/>
        <end position="471"/>
    </location>
</feature>
<dbReference type="EnsemblMetazoa" id="G17527.2">
    <property type="protein sequence ID" value="G17527.2:cds"/>
    <property type="gene ID" value="G17527"/>
</dbReference>
<dbReference type="PROSITE" id="PS51670">
    <property type="entry name" value="SHKT"/>
    <property type="match status" value="2"/>
</dbReference>
<protein>
    <recommendedName>
        <fullName evidence="3">ShKT domain-containing protein</fullName>
    </recommendedName>
</protein>
<dbReference type="Proteomes" id="UP000005408">
    <property type="component" value="Unassembled WGS sequence"/>
</dbReference>
<dbReference type="InterPro" id="IPR003582">
    <property type="entry name" value="ShKT_dom"/>
</dbReference>
<evidence type="ECO:0000256" key="2">
    <source>
        <dbReference type="SAM" id="SignalP"/>
    </source>
</evidence>
<evidence type="ECO:0000259" key="3">
    <source>
        <dbReference type="PROSITE" id="PS51670"/>
    </source>
</evidence>
<dbReference type="Gene3D" id="2.10.60.10">
    <property type="entry name" value="CD59"/>
    <property type="match status" value="1"/>
</dbReference>
<evidence type="ECO:0000313" key="5">
    <source>
        <dbReference type="Proteomes" id="UP000005408"/>
    </source>
</evidence>
<feature type="disulfide bond" evidence="1">
    <location>
        <begin position="44"/>
        <end position="57"/>
    </location>
</feature>
<comment type="caution">
    <text evidence="1">Lacks conserved residue(s) required for the propagation of feature annotation.</text>
</comment>
<evidence type="ECO:0000256" key="1">
    <source>
        <dbReference type="PROSITE-ProRule" id="PRU01005"/>
    </source>
</evidence>
<keyword evidence="2" id="KW-0732">Signal</keyword>
<proteinExistence type="predicted"/>
<name>A0A8W8JB37_MAGGI</name>
<evidence type="ECO:0000313" key="4">
    <source>
        <dbReference type="EnsemblMetazoa" id="G17527.2:cds"/>
    </source>
</evidence>
<keyword evidence="5" id="KW-1185">Reference proteome</keyword>
<reference evidence="4" key="1">
    <citation type="submission" date="2022-08" db="UniProtKB">
        <authorList>
            <consortium name="EnsemblMetazoa"/>
        </authorList>
    </citation>
    <scope>IDENTIFICATION</scope>
    <source>
        <strain evidence="4">05x7-T-G4-1.051#20</strain>
    </source>
</reference>
<dbReference type="PROSITE" id="PS51257">
    <property type="entry name" value="PROKAR_LIPOPROTEIN"/>
    <property type="match status" value="1"/>
</dbReference>
<feature type="domain" description="ShKT" evidence="3">
    <location>
        <begin position="25"/>
        <end position="60"/>
    </location>
</feature>
<sequence>MSAIQRVSVLMFLFVACTEAAGEFCKDIDENACKLLLGTRNDMCQDSCFADVCRKTCNMCPLVCYQCNREFYPEMCKKKIQCNETQMCVASQELSVDFLPVYVSGCMEKQTCLDIFGEINTGITRRSKLVMGPKRDYALNGSCCDHDLCNEHDPQNTATELPSTVVRPTAATVQYDNTCELSDMNTEMCRNLSQADPNLCSRPCFAQKICPTTCQTCRMCYKCVNVNDPTSCVKSQICNKNQQCIVLHTLDDSFNPTYKLGCADTSICQAYFGGAGTSGIVGVAGRKRREEGLTGHCCDADYCNGPPPTTTPKMTTSHGHTVWVSVTHTNNHTSHTKTTVPTTTLPIPTQTTFAPDTACKDISSNCGVVSQSILCGSKDNTSRNYAIENCPSTCHLCKEYEAWVNSQVSTTPMTTPFPCVDVLPSCSVYGPVFCLDTTPATRHYVIQYCALTCNVCKEYFAYKQQHGSISG</sequence>
<feature type="signal peptide" evidence="2">
    <location>
        <begin position="1"/>
        <end position="20"/>
    </location>
</feature>
<feature type="domain" description="ShKT" evidence="3">
    <location>
        <begin position="359"/>
        <end position="397"/>
    </location>
</feature>
<dbReference type="Pfam" id="PF01549">
    <property type="entry name" value="ShK"/>
    <property type="match status" value="2"/>
</dbReference>
<dbReference type="InterPro" id="IPR045860">
    <property type="entry name" value="Snake_toxin-like_sf"/>
</dbReference>
<dbReference type="OrthoDB" id="6123017at2759"/>
<accession>A0A8W8JB37</accession>